<dbReference type="Proteomes" id="UP000823388">
    <property type="component" value="Chromosome 8N"/>
</dbReference>
<organism evidence="1 2">
    <name type="scientific">Panicum virgatum</name>
    <name type="common">Blackwell switchgrass</name>
    <dbReference type="NCBI Taxonomy" id="38727"/>
    <lineage>
        <taxon>Eukaryota</taxon>
        <taxon>Viridiplantae</taxon>
        <taxon>Streptophyta</taxon>
        <taxon>Embryophyta</taxon>
        <taxon>Tracheophyta</taxon>
        <taxon>Spermatophyta</taxon>
        <taxon>Magnoliopsida</taxon>
        <taxon>Liliopsida</taxon>
        <taxon>Poales</taxon>
        <taxon>Poaceae</taxon>
        <taxon>PACMAD clade</taxon>
        <taxon>Panicoideae</taxon>
        <taxon>Panicodae</taxon>
        <taxon>Paniceae</taxon>
        <taxon>Panicinae</taxon>
        <taxon>Panicum</taxon>
        <taxon>Panicum sect. Hiantes</taxon>
    </lineage>
</organism>
<protein>
    <submittedName>
        <fullName evidence="1">Uncharacterized protein</fullName>
    </submittedName>
</protein>
<dbReference type="EMBL" id="CM029052">
    <property type="protein sequence ID" value="KAG2557272.1"/>
    <property type="molecule type" value="Genomic_DNA"/>
</dbReference>
<gene>
    <name evidence="1" type="ORF">PVAP13_8NG176400</name>
</gene>
<comment type="caution">
    <text evidence="1">The sequence shown here is derived from an EMBL/GenBank/DDBJ whole genome shotgun (WGS) entry which is preliminary data.</text>
</comment>
<name>A0A8T0PAV8_PANVG</name>
<evidence type="ECO:0000313" key="2">
    <source>
        <dbReference type="Proteomes" id="UP000823388"/>
    </source>
</evidence>
<sequence length="105" mass="11778">METMRAEAVADGQPSLPSAEVVSKVLSQNSSNNMFLKNTELDAEKQGSAILHDQLEELNKKSEATEVALERTARQYKEFKKHKEESDLILLTLLNTSARCRMSQP</sequence>
<proteinExistence type="predicted"/>
<evidence type="ECO:0000313" key="1">
    <source>
        <dbReference type="EMBL" id="KAG2557272.1"/>
    </source>
</evidence>
<accession>A0A8T0PAV8</accession>
<dbReference type="AlphaFoldDB" id="A0A8T0PAV8"/>
<reference evidence="1" key="1">
    <citation type="submission" date="2020-05" db="EMBL/GenBank/DDBJ databases">
        <title>WGS assembly of Panicum virgatum.</title>
        <authorList>
            <person name="Lovell J.T."/>
            <person name="Jenkins J."/>
            <person name="Shu S."/>
            <person name="Juenger T.E."/>
            <person name="Schmutz J."/>
        </authorList>
    </citation>
    <scope>NUCLEOTIDE SEQUENCE</scope>
    <source>
        <strain evidence="1">AP13</strain>
    </source>
</reference>
<keyword evidence="2" id="KW-1185">Reference proteome</keyword>